<evidence type="ECO:0000256" key="2">
    <source>
        <dbReference type="ARBA" id="ARBA00022630"/>
    </source>
</evidence>
<dbReference type="InterPro" id="IPR012349">
    <property type="entry name" value="Split_barrel_FMN-bd"/>
</dbReference>
<reference evidence="5" key="1">
    <citation type="submission" date="2019-07" db="EMBL/GenBank/DDBJ databases">
        <authorList>
            <person name="De-Chao Zhang Q."/>
        </authorList>
    </citation>
    <scope>NUCLEOTIDE SEQUENCE</scope>
    <source>
        <strain evidence="5">TP-CH-4</strain>
    </source>
</reference>
<comment type="similarity">
    <text evidence="3">Belongs to the flavoredoxin family.</text>
</comment>
<name>A0A967AUM4_9FLAO</name>
<dbReference type="GO" id="GO:0016646">
    <property type="term" value="F:oxidoreductase activity, acting on the CH-NH group of donors, NAD or NADP as acceptor"/>
    <property type="evidence" value="ECO:0007669"/>
    <property type="project" value="UniProtKB-ARBA"/>
</dbReference>
<keyword evidence="2" id="KW-0285">Flavoprotein</keyword>
<gene>
    <name evidence="5" type="ORF">FK220_010005</name>
</gene>
<dbReference type="GO" id="GO:0010181">
    <property type="term" value="F:FMN binding"/>
    <property type="evidence" value="ECO:0007669"/>
    <property type="project" value="InterPro"/>
</dbReference>
<evidence type="ECO:0000313" key="6">
    <source>
        <dbReference type="Proteomes" id="UP000707206"/>
    </source>
</evidence>
<sequence>MEKDFSTDFVPLAIEKPIWNRFFTIAPLIVVGTKEGDGYDLAPKHMATPIGHSNYYGFVCTPKHATYHNVRENGEFTVSFPMSDQTVLAALSASPRCGDTTGAKEIISALPTFKANTVDALFIKNSYLYLECALFRIVDGFDDYSLITGEVKAAYVDKNYLKASEKDEQQQLYEHPLLAYLAHGRFAKVSKTFNFPFPKDFNF</sequence>
<feature type="domain" description="Flavin reductase like" evidence="4">
    <location>
        <begin position="26"/>
        <end position="161"/>
    </location>
</feature>
<dbReference type="InterPro" id="IPR002563">
    <property type="entry name" value="Flavin_Rdtase-like_dom"/>
</dbReference>
<evidence type="ECO:0000259" key="4">
    <source>
        <dbReference type="Pfam" id="PF01613"/>
    </source>
</evidence>
<accession>A0A967AUM4</accession>
<reference evidence="5" key="2">
    <citation type="submission" date="2020-03" db="EMBL/GenBank/DDBJ databases">
        <title>Flavobacteriaceae bacterium strain TP-CH-4, a member of the family Flavobacteriaceae isolated from a deep-sea seamount.</title>
        <authorList>
            <person name="Zhang D.-C."/>
        </authorList>
    </citation>
    <scope>NUCLEOTIDE SEQUENCE</scope>
    <source>
        <strain evidence="5">TP-CH-4</strain>
    </source>
</reference>
<dbReference type="SUPFAM" id="SSF50475">
    <property type="entry name" value="FMN-binding split barrel"/>
    <property type="match status" value="1"/>
</dbReference>
<dbReference type="Gene3D" id="2.30.110.10">
    <property type="entry name" value="Electron Transport, Fmn-binding Protein, Chain A"/>
    <property type="match status" value="1"/>
</dbReference>
<dbReference type="InterPro" id="IPR052174">
    <property type="entry name" value="Flavoredoxin"/>
</dbReference>
<keyword evidence="6" id="KW-1185">Reference proteome</keyword>
<evidence type="ECO:0000256" key="1">
    <source>
        <dbReference type="ARBA" id="ARBA00001917"/>
    </source>
</evidence>
<comment type="cofactor">
    <cofactor evidence="1">
        <name>FMN</name>
        <dbReference type="ChEBI" id="CHEBI:58210"/>
    </cofactor>
</comment>
<protein>
    <submittedName>
        <fullName evidence="5">Flavin reductase</fullName>
    </submittedName>
</protein>
<dbReference type="RefSeq" id="WP_152574165.1">
    <property type="nucleotide sequence ID" value="NZ_VIKU02000002.1"/>
</dbReference>
<dbReference type="AlphaFoldDB" id="A0A967AUM4"/>
<comment type="caution">
    <text evidence="5">The sequence shown here is derived from an EMBL/GenBank/DDBJ whole genome shotgun (WGS) entry which is preliminary data.</text>
</comment>
<proteinExistence type="inferred from homology"/>
<dbReference type="PANTHER" id="PTHR43567">
    <property type="entry name" value="FLAVOREDOXIN-RELATED-RELATED"/>
    <property type="match status" value="1"/>
</dbReference>
<dbReference type="Proteomes" id="UP000707206">
    <property type="component" value="Unassembled WGS sequence"/>
</dbReference>
<dbReference type="EMBL" id="VIKU02000002">
    <property type="protein sequence ID" value="NHF59675.1"/>
    <property type="molecule type" value="Genomic_DNA"/>
</dbReference>
<dbReference type="Pfam" id="PF01613">
    <property type="entry name" value="Flavin_Reduct"/>
    <property type="match status" value="1"/>
</dbReference>
<evidence type="ECO:0000313" key="5">
    <source>
        <dbReference type="EMBL" id="NHF59675.1"/>
    </source>
</evidence>
<organism evidence="5 6">
    <name type="scientific">Pelagihabitans pacificus</name>
    <dbReference type="NCBI Taxonomy" id="2696054"/>
    <lineage>
        <taxon>Bacteria</taxon>
        <taxon>Pseudomonadati</taxon>
        <taxon>Bacteroidota</taxon>
        <taxon>Flavobacteriia</taxon>
        <taxon>Flavobacteriales</taxon>
        <taxon>Flavobacteriaceae</taxon>
        <taxon>Pelagihabitans</taxon>
    </lineage>
</organism>
<dbReference type="PANTHER" id="PTHR43567:SF1">
    <property type="entry name" value="FLAVOREDOXIN"/>
    <property type="match status" value="1"/>
</dbReference>
<evidence type="ECO:0000256" key="3">
    <source>
        <dbReference type="ARBA" id="ARBA00038054"/>
    </source>
</evidence>